<dbReference type="GO" id="GO:0051301">
    <property type="term" value="P:cell division"/>
    <property type="evidence" value="ECO:0007669"/>
    <property type="project" value="InterPro"/>
</dbReference>
<dbReference type="PANTHER" id="PTHR32432">
    <property type="entry name" value="CELL DIVISION PROTEIN FTSA-RELATED"/>
    <property type="match status" value="1"/>
</dbReference>
<comment type="caution">
    <text evidence="2">The sequence shown here is derived from an EMBL/GenBank/DDBJ whole genome shotgun (WGS) entry which is preliminary data.</text>
</comment>
<dbReference type="PANTHER" id="PTHR32432:SF3">
    <property type="entry name" value="ETHANOLAMINE UTILIZATION PROTEIN EUTJ"/>
    <property type="match status" value="1"/>
</dbReference>
<dbReference type="Gene3D" id="3.30.420.40">
    <property type="match status" value="2"/>
</dbReference>
<dbReference type="Pfam" id="PF11104">
    <property type="entry name" value="PilM_2"/>
    <property type="match status" value="1"/>
</dbReference>
<dbReference type="Gene3D" id="3.30.1490.300">
    <property type="match status" value="1"/>
</dbReference>
<dbReference type="InterPro" id="IPR003494">
    <property type="entry name" value="SHS2_FtsA"/>
</dbReference>
<dbReference type="SUPFAM" id="SSF53067">
    <property type="entry name" value="Actin-like ATPase domain"/>
    <property type="match status" value="2"/>
</dbReference>
<dbReference type="RefSeq" id="WP_021011127.1">
    <property type="nucleotide sequence ID" value="NZ_ASHR01000030.1"/>
</dbReference>
<organism evidence="2 3">
    <name type="scientific">Agrococcus pavilionensis RW1</name>
    <dbReference type="NCBI Taxonomy" id="1330458"/>
    <lineage>
        <taxon>Bacteria</taxon>
        <taxon>Bacillati</taxon>
        <taxon>Actinomycetota</taxon>
        <taxon>Actinomycetes</taxon>
        <taxon>Micrococcales</taxon>
        <taxon>Microbacteriaceae</taxon>
        <taxon>Agrococcus</taxon>
    </lineage>
</organism>
<evidence type="ECO:0000313" key="2">
    <source>
        <dbReference type="EMBL" id="ERG63673.1"/>
    </source>
</evidence>
<dbReference type="NCBIfam" id="TIGR01175">
    <property type="entry name" value="pilM"/>
    <property type="match status" value="1"/>
</dbReference>
<dbReference type="InterPro" id="IPR050696">
    <property type="entry name" value="FtsA/MreB"/>
</dbReference>
<reference evidence="2 3" key="1">
    <citation type="journal article" date="2013" name="Genome Announc.">
        <title>First draft genome sequence from a member of the genus agrococcus, isolated from modern microbialites.</title>
        <authorList>
            <person name="White R.A.III."/>
            <person name="Grassa C.J."/>
            <person name="Suttle C.A."/>
        </authorList>
    </citation>
    <scope>NUCLEOTIDE SEQUENCE [LARGE SCALE GENOMIC DNA]</scope>
    <source>
        <strain evidence="2 3">RW1</strain>
    </source>
</reference>
<dbReference type="SMART" id="SM00842">
    <property type="entry name" value="FtsA"/>
    <property type="match status" value="1"/>
</dbReference>
<accession>U1L9J8</accession>
<dbReference type="EMBL" id="ASHR01000030">
    <property type="protein sequence ID" value="ERG63673.1"/>
    <property type="molecule type" value="Genomic_DNA"/>
</dbReference>
<dbReference type="AlphaFoldDB" id="U1L9J8"/>
<evidence type="ECO:0000259" key="1">
    <source>
        <dbReference type="SMART" id="SM00842"/>
    </source>
</evidence>
<dbReference type="InterPro" id="IPR043129">
    <property type="entry name" value="ATPase_NBD"/>
</dbReference>
<sequence>MANSMVGLDIGATGIRAAEVTRTRKGMALARYHSIALPPGAVVRGEVMEPHVVTGALRELWKRGKFSSKRVVLGVGNDRVLARELTVPAAPLPMIRESLPFQVQDLLPVPISEAILDFYPISDAGHGQVHGLLVAAVKEGVLSTIEAVRRARLETVAVDFVPFALTRALPQRAEDGDAIAVVDVGAHTTTVVISRAGVPHFVRIIPTGGDEVTQTLHARLQLERPVAEDAKRTLGLGMNGFMPHDQPVIEAIREVTGELVTGVRNTVSYFASSRPDLPVRRVVLTGDGASLGGFPAALGEVMRLPIDWGDPLASVLTKERDRPRTNGAANRAAVALGLAMRSAA</sequence>
<proteinExistence type="predicted"/>
<evidence type="ECO:0000313" key="3">
    <source>
        <dbReference type="Proteomes" id="UP000016462"/>
    </source>
</evidence>
<dbReference type="InterPro" id="IPR005883">
    <property type="entry name" value="PilM"/>
</dbReference>
<protein>
    <recommendedName>
        <fullName evidence="1">SHS2 domain-containing protein</fullName>
    </recommendedName>
</protein>
<dbReference type="PIRSF" id="PIRSF019169">
    <property type="entry name" value="PilM"/>
    <property type="match status" value="1"/>
</dbReference>
<dbReference type="Proteomes" id="UP000016462">
    <property type="component" value="Unassembled WGS sequence"/>
</dbReference>
<dbReference type="OrthoDB" id="1926201at2"/>
<feature type="domain" description="SHS2" evidence="1">
    <location>
        <begin position="5"/>
        <end position="169"/>
    </location>
</feature>
<dbReference type="CDD" id="cd24049">
    <property type="entry name" value="ASKHA_NBD_PilM"/>
    <property type="match status" value="1"/>
</dbReference>
<name>U1L9J8_9MICO</name>
<keyword evidence="3" id="KW-1185">Reference proteome</keyword>
<gene>
    <name evidence="2" type="ORF">L332_04290</name>
</gene>